<protein>
    <submittedName>
        <fullName evidence="2">Uncharacterized protein</fullName>
    </submittedName>
</protein>
<keyword evidence="1" id="KW-0812">Transmembrane</keyword>
<dbReference type="EMBL" id="BARV01004846">
    <property type="protein sequence ID" value="GAI08025.1"/>
    <property type="molecule type" value="Genomic_DNA"/>
</dbReference>
<dbReference type="AlphaFoldDB" id="X1M048"/>
<feature type="transmembrane region" description="Helical" evidence="1">
    <location>
        <begin position="12"/>
        <end position="32"/>
    </location>
</feature>
<sequence>MRKKREIFLLDKFPYILFGIIFIISIIIFFSVRSCMPLNFFSGAQEETENELEYSIFISSPTNNKIFSFINQNETVPVEIKAKEVENTDYTIKLLINDNEIKSF</sequence>
<name>X1M048_9ZZZZ</name>
<feature type="non-terminal residue" evidence="2">
    <location>
        <position position="104"/>
    </location>
</feature>
<reference evidence="2" key="1">
    <citation type="journal article" date="2014" name="Front. Microbiol.">
        <title>High frequency of phylogenetically diverse reductive dehalogenase-homologous genes in deep subseafloor sedimentary metagenomes.</title>
        <authorList>
            <person name="Kawai M."/>
            <person name="Futagami T."/>
            <person name="Toyoda A."/>
            <person name="Takaki Y."/>
            <person name="Nishi S."/>
            <person name="Hori S."/>
            <person name="Arai W."/>
            <person name="Tsubouchi T."/>
            <person name="Morono Y."/>
            <person name="Uchiyama I."/>
            <person name="Ito T."/>
            <person name="Fujiyama A."/>
            <person name="Inagaki F."/>
            <person name="Takami H."/>
        </authorList>
    </citation>
    <scope>NUCLEOTIDE SEQUENCE</scope>
    <source>
        <strain evidence="2">Expedition CK06-06</strain>
    </source>
</reference>
<comment type="caution">
    <text evidence="2">The sequence shown here is derived from an EMBL/GenBank/DDBJ whole genome shotgun (WGS) entry which is preliminary data.</text>
</comment>
<keyword evidence="1" id="KW-1133">Transmembrane helix</keyword>
<keyword evidence="1" id="KW-0472">Membrane</keyword>
<proteinExistence type="predicted"/>
<accession>X1M048</accession>
<gene>
    <name evidence="2" type="ORF">S06H3_10461</name>
</gene>
<organism evidence="2">
    <name type="scientific">marine sediment metagenome</name>
    <dbReference type="NCBI Taxonomy" id="412755"/>
    <lineage>
        <taxon>unclassified sequences</taxon>
        <taxon>metagenomes</taxon>
        <taxon>ecological metagenomes</taxon>
    </lineage>
</organism>
<evidence type="ECO:0000313" key="2">
    <source>
        <dbReference type="EMBL" id="GAI08025.1"/>
    </source>
</evidence>
<evidence type="ECO:0000256" key="1">
    <source>
        <dbReference type="SAM" id="Phobius"/>
    </source>
</evidence>